<keyword evidence="2 7" id="KW-0479">Metal-binding</keyword>
<reference evidence="10 11" key="1">
    <citation type="submission" date="2022-01" db="EMBL/GenBank/DDBJ databases">
        <title>Novel bile acid biosynthetic pathways are enriched in the microbiome of centenarians.</title>
        <authorList>
            <person name="Sato Y."/>
            <person name="Atarashi K."/>
            <person name="Plichta R.D."/>
            <person name="Arai Y."/>
            <person name="Sasajima S."/>
            <person name="Kearney M.S."/>
            <person name="Suda W."/>
            <person name="Takeshita K."/>
            <person name="Sasaki T."/>
            <person name="Okamoto S."/>
            <person name="Skelly N.A."/>
            <person name="Okamura Y."/>
            <person name="Vlamakis H."/>
            <person name="Li Y."/>
            <person name="Tanoue T."/>
            <person name="Takei H."/>
            <person name="Nittono H."/>
            <person name="Narushima S."/>
            <person name="Irie J."/>
            <person name="Itoh H."/>
            <person name="Moriya K."/>
            <person name="Sugiura Y."/>
            <person name="Suematsu M."/>
            <person name="Moritoki N."/>
            <person name="Shibata S."/>
            <person name="Littman R.D."/>
            <person name="Fischbach A.M."/>
            <person name="Uwamino Y."/>
            <person name="Inoue T."/>
            <person name="Honda A."/>
            <person name="Hattori M."/>
            <person name="Murai T."/>
            <person name="Xavier J.R."/>
            <person name="Hirose N."/>
            <person name="Honda K."/>
        </authorList>
    </citation>
    <scope>NUCLEOTIDE SEQUENCE [LARGE SCALE GENOMIC DNA]</scope>
    <source>
        <strain evidence="10 11">CE91-St30</strain>
    </source>
</reference>
<dbReference type="RefSeq" id="WP_303202869.1">
    <property type="nucleotide sequence ID" value="NZ_AP025564.1"/>
</dbReference>
<dbReference type="Pfam" id="PF00152">
    <property type="entry name" value="tRNA-synt_2"/>
    <property type="match status" value="1"/>
</dbReference>
<keyword evidence="3 7" id="KW-0547">Nucleotide-binding</keyword>
<feature type="domain" description="Aminoacyl-transfer RNA synthetases class-II family profile" evidence="9">
    <location>
        <begin position="188"/>
        <end position="497"/>
    </location>
</feature>
<dbReference type="GO" id="GO:0016874">
    <property type="term" value="F:ligase activity"/>
    <property type="evidence" value="ECO:0007669"/>
    <property type="project" value="UniProtKB-KW"/>
</dbReference>
<organism evidence="10 11">
    <name type="scientific">Raoultibacter timonensis</name>
    <dbReference type="NCBI Taxonomy" id="1907662"/>
    <lineage>
        <taxon>Bacteria</taxon>
        <taxon>Bacillati</taxon>
        <taxon>Actinomycetota</taxon>
        <taxon>Coriobacteriia</taxon>
        <taxon>Eggerthellales</taxon>
        <taxon>Eggerthellaceae</taxon>
        <taxon>Raoultibacter</taxon>
    </lineage>
</organism>
<dbReference type="EMBL" id="AP025564">
    <property type="protein sequence ID" value="BDE95629.1"/>
    <property type="molecule type" value="Genomic_DNA"/>
</dbReference>
<keyword evidence="4 7" id="KW-0067">ATP-binding</keyword>
<dbReference type="CDD" id="cd00775">
    <property type="entry name" value="LysRS_core"/>
    <property type="match status" value="1"/>
</dbReference>
<dbReference type="PANTHER" id="PTHR42918">
    <property type="entry name" value="LYSYL-TRNA SYNTHETASE"/>
    <property type="match status" value="1"/>
</dbReference>
<evidence type="ECO:0000259" key="9">
    <source>
        <dbReference type="PROSITE" id="PS50862"/>
    </source>
</evidence>
<keyword evidence="7 8" id="KW-0460">Magnesium</keyword>
<dbReference type="InterPro" id="IPR018149">
    <property type="entry name" value="Lys-tRNA-synth_II_C"/>
</dbReference>
<dbReference type="InterPro" id="IPR044136">
    <property type="entry name" value="Lys-tRNA-ligase_II_N"/>
</dbReference>
<comment type="catalytic activity">
    <reaction evidence="6 7 8">
        <text>tRNA(Lys) + L-lysine + ATP = L-lysyl-tRNA(Lys) + AMP + diphosphate</text>
        <dbReference type="Rhea" id="RHEA:20792"/>
        <dbReference type="Rhea" id="RHEA-COMP:9696"/>
        <dbReference type="Rhea" id="RHEA-COMP:9697"/>
        <dbReference type="ChEBI" id="CHEBI:30616"/>
        <dbReference type="ChEBI" id="CHEBI:32551"/>
        <dbReference type="ChEBI" id="CHEBI:33019"/>
        <dbReference type="ChEBI" id="CHEBI:78442"/>
        <dbReference type="ChEBI" id="CHEBI:78529"/>
        <dbReference type="ChEBI" id="CHEBI:456215"/>
        <dbReference type="EC" id="6.1.1.6"/>
    </reaction>
</comment>
<evidence type="ECO:0000256" key="8">
    <source>
        <dbReference type="RuleBase" id="RU000336"/>
    </source>
</evidence>
<evidence type="ECO:0000256" key="1">
    <source>
        <dbReference type="ARBA" id="ARBA00022598"/>
    </source>
</evidence>
<evidence type="ECO:0000313" key="11">
    <source>
        <dbReference type="Proteomes" id="UP001320544"/>
    </source>
</evidence>
<keyword evidence="11" id="KW-1185">Reference proteome</keyword>
<dbReference type="Proteomes" id="UP001320544">
    <property type="component" value="Chromosome"/>
</dbReference>
<feature type="binding site" evidence="7">
    <location>
        <position position="420"/>
    </location>
    <ligand>
        <name>Mg(2+)</name>
        <dbReference type="ChEBI" id="CHEBI:18420"/>
        <label>1</label>
    </ligand>
</feature>
<dbReference type="InterPro" id="IPR002313">
    <property type="entry name" value="Lys-tRNA-ligase_II"/>
</dbReference>
<dbReference type="NCBIfam" id="NF001756">
    <property type="entry name" value="PRK00484.1"/>
    <property type="match status" value="1"/>
</dbReference>
<evidence type="ECO:0000256" key="4">
    <source>
        <dbReference type="ARBA" id="ARBA00022840"/>
    </source>
</evidence>
<dbReference type="SUPFAM" id="SSF50249">
    <property type="entry name" value="Nucleic acid-binding proteins"/>
    <property type="match status" value="1"/>
</dbReference>
<evidence type="ECO:0000256" key="3">
    <source>
        <dbReference type="ARBA" id="ARBA00022741"/>
    </source>
</evidence>
<dbReference type="InterPro" id="IPR045864">
    <property type="entry name" value="aa-tRNA-synth_II/BPL/LPL"/>
</dbReference>
<dbReference type="Gene3D" id="2.40.50.140">
    <property type="entry name" value="Nucleic acid-binding proteins"/>
    <property type="match status" value="1"/>
</dbReference>
<name>A0ABN6MCA9_9ACTN</name>
<protein>
    <recommendedName>
        <fullName evidence="7">Lysine--tRNA ligase</fullName>
        <ecNumber evidence="7">6.1.1.6</ecNumber>
    </recommendedName>
    <alternativeName>
        <fullName evidence="7">Lysyl-tRNA synthetase</fullName>
        <shortName evidence="7">LysRS</shortName>
    </alternativeName>
</protein>
<keyword evidence="1 7" id="KW-0436">Ligase</keyword>
<dbReference type="InterPro" id="IPR006195">
    <property type="entry name" value="aa-tRNA-synth_II"/>
</dbReference>
<keyword evidence="5 7" id="KW-0030">Aminoacyl-tRNA synthetase</keyword>
<dbReference type="Pfam" id="PF01336">
    <property type="entry name" value="tRNA_anti-codon"/>
    <property type="match status" value="1"/>
</dbReference>
<dbReference type="HAMAP" id="MF_00252">
    <property type="entry name" value="Lys_tRNA_synth_class2"/>
    <property type="match status" value="1"/>
</dbReference>
<evidence type="ECO:0000256" key="6">
    <source>
        <dbReference type="ARBA" id="ARBA00048573"/>
    </source>
</evidence>
<feature type="binding site" evidence="7">
    <location>
        <position position="413"/>
    </location>
    <ligand>
        <name>Mg(2+)</name>
        <dbReference type="ChEBI" id="CHEBI:18420"/>
        <label>1</label>
    </ligand>
</feature>
<comment type="subcellular location">
    <subcellularLocation>
        <location evidence="7">Cytoplasm</location>
    </subcellularLocation>
</comment>
<comment type="cofactor">
    <cofactor evidence="7 8">
        <name>Mg(2+)</name>
        <dbReference type="ChEBI" id="CHEBI:18420"/>
    </cofactor>
    <text evidence="7 8">Binds 3 Mg(2+) ions per subunit.</text>
</comment>
<keyword evidence="7" id="KW-0963">Cytoplasm</keyword>
<dbReference type="PROSITE" id="PS50862">
    <property type="entry name" value="AA_TRNA_LIGASE_II"/>
    <property type="match status" value="1"/>
</dbReference>
<dbReference type="PANTHER" id="PTHR42918:SF15">
    <property type="entry name" value="LYSINE--TRNA LIGASE, CHLOROPLASTIC_MITOCHONDRIAL"/>
    <property type="match status" value="1"/>
</dbReference>
<comment type="subunit">
    <text evidence="7">Homodimer.</text>
</comment>
<dbReference type="EC" id="6.1.1.6" evidence="7"/>
<dbReference type="CDD" id="cd04322">
    <property type="entry name" value="LysRS_N"/>
    <property type="match status" value="1"/>
</dbReference>
<dbReference type="InterPro" id="IPR004365">
    <property type="entry name" value="NA-bd_OB_tRNA"/>
</dbReference>
<dbReference type="InterPro" id="IPR012340">
    <property type="entry name" value="NA-bd_OB-fold"/>
</dbReference>
<sequence>MSETTSTAQEGIDQIEDDPIEVRRAKREALIAAGKNPYGHAFAYSHHIDELDAKYAELPDGESTEDEVQIAGRIMAKRDQGKIMFLELRDATADIQLFCRINTLGEEAYAELKDLDVGDWIGACGTMIRTRRGQLSVAVESFELLSKSLRPLPEKFHGLADKETRYRQRYVDLVMNPEVRSTFEARFKIISAIRSYMESQGFYEVETPILHPILGGANAKPFITHHNALDKDFYLRIATELHLKRLLVGGFEKVFEIGRQFRNEGMDPFHNPEFTTMEAYQAYSDLEGMMELTQGYIQAAAMAACGTLQITFQGNEIDLSGEWPRKSMIQLIEEESGEKVDFGMSRDELVRIAEKYGVKAEEAWGKGKLIAEIFEATAEDKLIQPTFVIDHPLEVSPLAKKKPDNENLTERFELFICGHEYANAFNELNDPVDQAERFQAQVAAKETGDDEAMGYDDDYVRALEYGMPPAGGVGIGIDRLVMLLTDSASIRDVLLFPHMRDEAK</sequence>
<proteinExistence type="inferred from homology"/>
<evidence type="ECO:0000256" key="7">
    <source>
        <dbReference type="HAMAP-Rule" id="MF_00252"/>
    </source>
</evidence>
<feature type="binding site" evidence="7">
    <location>
        <position position="420"/>
    </location>
    <ligand>
        <name>Mg(2+)</name>
        <dbReference type="ChEBI" id="CHEBI:18420"/>
        <label>2</label>
    </ligand>
</feature>
<dbReference type="InterPro" id="IPR004364">
    <property type="entry name" value="Aa-tRNA-synt_II"/>
</dbReference>
<dbReference type="PRINTS" id="PR00982">
    <property type="entry name" value="TRNASYNTHLYS"/>
</dbReference>
<dbReference type="SUPFAM" id="SSF55681">
    <property type="entry name" value="Class II aaRS and biotin synthetases"/>
    <property type="match status" value="1"/>
</dbReference>
<keyword evidence="7" id="KW-0648">Protein biosynthesis</keyword>
<evidence type="ECO:0000256" key="2">
    <source>
        <dbReference type="ARBA" id="ARBA00022723"/>
    </source>
</evidence>
<evidence type="ECO:0000313" key="10">
    <source>
        <dbReference type="EMBL" id="BDE95629.1"/>
    </source>
</evidence>
<dbReference type="Gene3D" id="3.30.930.10">
    <property type="entry name" value="Bira Bifunctional Protein, Domain 2"/>
    <property type="match status" value="1"/>
</dbReference>
<gene>
    <name evidence="7 10" type="primary">lysS</name>
    <name evidence="10" type="ORF">CE91St30_09620</name>
</gene>
<dbReference type="NCBIfam" id="TIGR00499">
    <property type="entry name" value="lysS_bact"/>
    <property type="match status" value="1"/>
</dbReference>
<evidence type="ECO:0000256" key="5">
    <source>
        <dbReference type="ARBA" id="ARBA00023146"/>
    </source>
</evidence>
<comment type="similarity">
    <text evidence="7">Belongs to the class-II aminoacyl-tRNA synthetase family.</text>
</comment>
<accession>A0ABN6MCA9</accession>